<dbReference type="InterPro" id="IPR009296">
    <property type="entry name" value="DUF951"/>
</dbReference>
<comment type="caution">
    <text evidence="1">The sequence shown here is derived from an EMBL/GenBank/DDBJ whole genome shotgun (WGS) entry which is preliminary data.</text>
</comment>
<dbReference type="PANTHER" id="PTHR38455">
    <property type="entry name" value="HYPOTHETICAL CYTOSOLIC PROTEIN"/>
    <property type="match status" value="1"/>
</dbReference>
<dbReference type="RefSeq" id="WP_125943896.1">
    <property type="nucleotide sequence ID" value="NZ_PXZH01000007.1"/>
</dbReference>
<keyword evidence="2" id="KW-1185">Reference proteome</keyword>
<sequence length="63" mass="7383">MYDLGDTVEMKKPHACQTNAWKIIRMGMDIKIKCLNCGQIVMMPRREFDKKMKKVIAKHDSIN</sequence>
<reference evidence="1 2" key="1">
    <citation type="submission" date="2018-03" db="EMBL/GenBank/DDBJ databases">
        <authorList>
            <person name="Gulvik C.A."/>
        </authorList>
    </citation>
    <scope>NUCLEOTIDE SEQUENCE [LARGE SCALE GENOMIC DNA]</scope>
    <source>
        <strain evidence="1 2">JCM 31581</strain>
    </source>
</reference>
<gene>
    <name evidence="1" type="ORF">C7P63_09375</name>
</gene>
<proteinExistence type="predicted"/>
<dbReference type="Pfam" id="PF06107">
    <property type="entry name" value="DUF951"/>
    <property type="match status" value="1"/>
</dbReference>
<dbReference type="Proteomes" id="UP000277864">
    <property type="component" value="Unassembled WGS sequence"/>
</dbReference>
<protein>
    <submittedName>
        <fullName evidence="1">DUF951 domain-containing protein</fullName>
    </submittedName>
</protein>
<dbReference type="PIRSF" id="PIRSF037263">
    <property type="entry name" value="DUF951_bac"/>
    <property type="match status" value="1"/>
</dbReference>
<dbReference type="PANTHER" id="PTHR38455:SF1">
    <property type="entry name" value="DUF951 DOMAIN-CONTAINING PROTEIN"/>
    <property type="match status" value="1"/>
</dbReference>
<dbReference type="OrthoDB" id="9802710at2"/>
<organism evidence="1 2">
    <name type="scientific">Vagococcus humatus</name>
    <dbReference type="NCBI Taxonomy" id="1889241"/>
    <lineage>
        <taxon>Bacteria</taxon>
        <taxon>Bacillati</taxon>
        <taxon>Bacillota</taxon>
        <taxon>Bacilli</taxon>
        <taxon>Lactobacillales</taxon>
        <taxon>Enterococcaceae</taxon>
        <taxon>Vagococcus</taxon>
    </lineage>
</organism>
<evidence type="ECO:0000313" key="2">
    <source>
        <dbReference type="Proteomes" id="UP000277864"/>
    </source>
</evidence>
<name>A0A429Z4I4_9ENTE</name>
<evidence type="ECO:0000313" key="1">
    <source>
        <dbReference type="EMBL" id="RST88589.1"/>
    </source>
</evidence>
<dbReference type="EMBL" id="PXZH01000007">
    <property type="protein sequence ID" value="RST88589.1"/>
    <property type="molecule type" value="Genomic_DNA"/>
</dbReference>
<dbReference type="AlphaFoldDB" id="A0A429Z4I4"/>
<accession>A0A429Z4I4</accession>